<feature type="transmembrane region" description="Helical" evidence="6">
    <location>
        <begin position="175"/>
        <end position="193"/>
    </location>
</feature>
<reference evidence="9" key="1">
    <citation type="journal article" date="2009" name="Science">
        <title>The B73 maize genome: complexity, diversity, and dynamics.</title>
        <authorList>
            <person name="Schnable P.S."/>
            <person name="Ware D."/>
            <person name="Fulton R.S."/>
            <person name="Stein J.C."/>
            <person name="Wei F."/>
            <person name="Pasternak S."/>
            <person name="Liang C."/>
            <person name="Zhang J."/>
            <person name="Fulton L."/>
            <person name="Graves T.A."/>
            <person name="Minx P."/>
            <person name="Reily A.D."/>
            <person name="Courtney L."/>
            <person name="Kruchowski S.S."/>
            <person name="Tomlinson C."/>
            <person name="Strong C."/>
            <person name="Delehaunty K."/>
            <person name="Fronick C."/>
            <person name="Courtney B."/>
            <person name="Rock S.M."/>
            <person name="Belter E."/>
            <person name="Du F."/>
            <person name="Kim K."/>
            <person name="Abbott R.M."/>
            <person name="Cotton M."/>
            <person name="Levy A."/>
            <person name="Marchetto P."/>
            <person name="Ochoa K."/>
            <person name="Jackson S.M."/>
            <person name="Gillam B."/>
            <person name="Chen W."/>
            <person name="Yan L."/>
            <person name="Higginbotham J."/>
            <person name="Cardenas M."/>
            <person name="Waligorski J."/>
            <person name="Applebaum E."/>
            <person name="Phelps L."/>
            <person name="Falcone J."/>
            <person name="Kanchi K."/>
            <person name="Thane T."/>
            <person name="Scimone A."/>
            <person name="Thane N."/>
            <person name="Henke J."/>
            <person name="Wang T."/>
            <person name="Ruppert J."/>
            <person name="Shah N."/>
            <person name="Rotter K."/>
            <person name="Hodges J."/>
            <person name="Ingenthron E."/>
            <person name="Cordes M."/>
            <person name="Kohlberg S."/>
            <person name="Sgro J."/>
            <person name="Delgado B."/>
            <person name="Mead K."/>
            <person name="Chinwalla A."/>
            <person name="Leonard S."/>
            <person name="Crouse K."/>
            <person name="Collura K."/>
            <person name="Kudrna D."/>
            <person name="Currie J."/>
            <person name="He R."/>
            <person name="Angelova A."/>
            <person name="Rajasekar S."/>
            <person name="Mueller T."/>
            <person name="Lomeli R."/>
            <person name="Scara G."/>
            <person name="Ko A."/>
            <person name="Delaney K."/>
            <person name="Wissotski M."/>
            <person name="Lopez G."/>
            <person name="Campos D."/>
            <person name="Braidotti M."/>
            <person name="Ashley E."/>
            <person name="Golser W."/>
            <person name="Kim H."/>
            <person name="Lee S."/>
            <person name="Lin J."/>
            <person name="Dujmic Z."/>
            <person name="Kim W."/>
            <person name="Talag J."/>
            <person name="Zuccolo A."/>
            <person name="Fan C."/>
            <person name="Sebastian A."/>
            <person name="Kramer M."/>
            <person name="Spiegel L."/>
            <person name="Nascimento L."/>
            <person name="Zutavern T."/>
            <person name="Miller B."/>
            <person name="Ambroise C."/>
            <person name="Muller S."/>
            <person name="Spooner W."/>
            <person name="Narechania A."/>
            <person name="Ren L."/>
            <person name="Wei S."/>
            <person name="Kumari S."/>
            <person name="Faga B."/>
            <person name="Levy M.J."/>
            <person name="McMahan L."/>
            <person name="Van Buren P."/>
            <person name="Vaughn M.W."/>
            <person name="Ying K."/>
            <person name="Yeh C.-T."/>
            <person name="Emrich S.J."/>
            <person name="Jia Y."/>
            <person name="Kalyanaraman A."/>
            <person name="Hsia A.-P."/>
            <person name="Barbazuk W.B."/>
            <person name="Baucom R.S."/>
            <person name="Brutnell T.P."/>
            <person name="Carpita N.C."/>
            <person name="Chaparro C."/>
            <person name="Chia J.-M."/>
            <person name="Deragon J.-M."/>
            <person name="Estill J.C."/>
            <person name="Fu Y."/>
            <person name="Jeddeloh J.A."/>
            <person name="Han Y."/>
            <person name="Lee H."/>
            <person name="Li P."/>
            <person name="Lisch D.R."/>
            <person name="Liu S."/>
            <person name="Liu Z."/>
            <person name="Nagel D.H."/>
            <person name="McCann M.C."/>
            <person name="SanMiguel P."/>
            <person name="Myers A.M."/>
            <person name="Nettleton D."/>
            <person name="Nguyen J."/>
            <person name="Penning B.W."/>
            <person name="Ponnala L."/>
            <person name="Schneider K.L."/>
            <person name="Schwartz D.C."/>
            <person name="Sharma A."/>
            <person name="Soderlund C."/>
            <person name="Springer N.M."/>
            <person name="Sun Q."/>
            <person name="Wang H."/>
            <person name="Waterman M."/>
            <person name="Westerman R."/>
            <person name="Wolfgruber T.K."/>
            <person name="Yang L."/>
            <person name="Yu Y."/>
            <person name="Zhang L."/>
            <person name="Zhou S."/>
            <person name="Zhu Q."/>
            <person name="Bennetzen J.L."/>
            <person name="Dawe R.K."/>
            <person name="Jiang J."/>
            <person name="Jiang N."/>
            <person name="Presting G.G."/>
            <person name="Wessler S.R."/>
            <person name="Aluru S."/>
            <person name="Martienssen R.A."/>
            <person name="Clifton S.W."/>
            <person name="McCombie W.R."/>
            <person name="Wing R.A."/>
            <person name="Wilson R.K."/>
        </authorList>
    </citation>
    <scope>NUCLEOTIDE SEQUENCE [LARGE SCALE GENOMIC DNA]</scope>
    <source>
        <strain evidence="9">cv. B73</strain>
    </source>
</reference>
<evidence type="ECO:0000256" key="6">
    <source>
        <dbReference type="RuleBase" id="RU363077"/>
    </source>
</evidence>
<feature type="transmembrane region" description="Helical" evidence="6">
    <location>
        <begin position="46"/>
        <end position="67"/>
    </location>
</feature>
<dbReference type="InterPro" id="IPR030184">
    <property type="entry name" value="WAT1-related"/>
</dbReference>
<feature type="transmembrane region" description="Helical" evidence="6">
    <location>
        <begin position="213"/>
        <end position="236"/>
    </location>
</feature>
<dbReference type="OrthoDB" id="642067at2759"/>
<dbReference type="GO" id="GO:0022857">
    <property type="term" value="F:transmembrane transporter activity"/>
    <property type="evidence" value="ECO:0007669"/>
    <property type="project" value="InterPro"/>
</dbReference>
<keyword evidence="3 6" id="KW-0812">Transmembrane</keyword>
<feature type="transmembrane region" description="Helical" evidence="6">
    <location>
        <begin position="12"/>
        <end position="34"/>
    </location>
</feature>
<dbReference type="AlphaFoldDB" id="A0A804QYP2"/>
<feature type="domain" description="EamA" evidence="7">
    <location>
        <begin position="218"/>
        <end position="358"/>
    </location>
</feature>
<feature type="transmembrane region" description="Helical" evidence="6">
    <location>
        <begin position="248"/>
        <end position="269"/>
    </location>
</feature>
<dbReference type="EnsemblPlants" id="Zm00001eb379310_T002">
    <property type="protein sequence ID" value="Zm00001eb379310_P002"/>
    <property type="gene ID" value="Zm00001eb379310"/>
</dbReference>
<keyword evidence="4 6" id="KW-1133">Transmembrane helix</keyword>
<dbReference type="PANTHER" id="PTHR31218">
    <property type="entry name" value="WAT1-RELATED PROTEIN"/>
    <property type="match status" value="1"/>
</dbReference>
<keyword evidence="9" id="KW-1185">Reference proteome</keyword>
<dbReference type="InParanoid" id="A0A804QYP2"/>
<evidence type="ECO:0000256" key="2">
    <source>
        <dbReference type="ARBA" id="ARBA00007635"/>
    </source>
</evidence>
<sequence length="386" mass="40895">MLRRQGRGGKFLEEVLIVGGLLLVQCVLSGYVVFTDHLLALGADPLAVVVVAGAAYAAFCFPFAVALERYVRSRFPPQHEWMDYIMREYDTYDYIMLRTYRKRWPSTVSGTLVAQYLLIALGGTTAFQALMLLGIKKTTPAIASAMPNLSPGLIFIVAACFRLERFDRACKYTQAKMAGTVVCLAGALAMGFLHSPTSTSSSLQAAAGGGDYYYDWILGCCCLVAAVTVFALVTVLQAATLAAFPAPLTMCCATSATGAALTAVLRLVLEGRFLGMGSPRIDATLVAGIVVLGGAAVGACMAFQAWCLGRKGPLFVSVFGPVQTVCTAILSAALLRQVLSLGSLAGIVLMFTGLYIVLWAKSNEISADDEEQSLQGGDDAEKALLA</sequence>
<name>A0A804QYP2_MAIZE</name>
<dbReference type="Pfam" id="PF00892">
    <property type="entry name" value="EamA"/>
    <property type="match status" value="1"/>
</dbReference>
<evidence type="ECO:0000256" key="3">
    <source>
        <dbReference type="ARBA" id="ARBA00022692"/>
    </source>
</evidence>
<feature type="transmembrane region" description="Helical" evidence="6">
    <location>
        <begin position="141"/>
        <end position="163"/>
    </location>
</feature>
<dbReference type="Proteomes" id="UP000007305">
    <property type="component" value="Chromosome 9"/>
</dbReference>
<keyword evidence="5 6" id="KW-0472">Membrane</keyword>
<organism evidence="8 9">
    <name type="scientific">Zea mays</name>
    <name type="common">Maize</name>
    <dbReference type="NCBI Taxonomy" id="4577"/>
    <lineage>
        <taxon>Eukaryota</taxon>
        <taxon>Viridiplantae</taxon>
        <taxon>Streptophyta</taxon>
        <taxon>Embryophyta</taxon>
        <taxon>Tracheophyta</taxon>
        <taxon>Spermatophyta</taxon>
        <taxon>Magnoliopsida</taxon>
        <taxon>Liliopsida</taxon>
        <taxon>Poales</taxon>
        <taxon>Poaceae</taxon>
        <taxon>PACMAD clade</taxon>
        <taxon>Panicoideae</taxon>
        <taxon>Andropogonodae</taxon>
        <taxon>Andropogoneae</taxon>
        <taxon>Tripsacinae</taxon>
        <taxon>Zea</taxon>
    </lineage>
</organism>
<proteinExistence type="inferred from homology"/>
<reference evidence="8" key="2">
    <citation type="submission" date="2019-07" db="EMBL/GenBank/DDBJ databases">
        <authorList>
            <person name="Seetharam A."/>
            <person name="Woodhouse M."/>
            <person name="Cannon E."/>
        </authorList>
    </citation>
    <scope>NUCLEOTIDE SEQUENCE [LARGE SCALE GENOMIC DNA]</scope>
    <source>
        <strain evidence="8">cv. B73</strain>
    </source>
</reference>
<protein>
    <recommendedName>
        <fullName evidence="6">WAT1-related protein</fullName>
    </recommendedName>
</protein>
<feature type="transmembrane region" description="Helical" evidence="6">
    <location>
        <begin position="341"/>
        <end position="360"/>
    </location>
</feature>
<feature type="transmembrane region" description="Helical" evidence="6">
    <location>
        <begin position="112"/>
        <end position="135"/>
    </location>
</feature>
<reference evidence="8" key="3">
    <citation type="submission" date="2021-05" db="UniProtKB">
        <authorList>
            <consortium name="EnsemblPlants"/>
        </authorList>
    </citation>
    <scope>IDENTIFICATION</scope>
    <source>
        <strain evidence="8">cv. B73</strain>
    </source>
</reference>
<evidence type="ECO:0000259" key="7">
    <source>
        <dbReference type="Pfam" id="PF00892"/>
    </source>
</evidence>
<dbReference type="InterPro" id="IPR000620">
    <property type="entry name" value="EamA_dom"/>
</dbReference>
<dbReference type="GO" id="GO:0005886">
    <property type="term" value="C:plasma membrane"/>
    <property type="evidence" value="ECO:0000318"/>
    <property type="project" value="GO_Central"/>
</dbReference>
<evidence type="ECO:0000256" key="1">
    <source>
        <dbReference type="ARBA" id="ARBA00004141"/>
    </source>
</evidence>
<evidence type="ECO:0000313" key="9">
    <source>
        <dbReference type="Proteomes" id="UP000007305"/>
    </source>
</evidence>
<evidence type="ECO:0000256" key="5">
    <source>
        <dbReference type="ARBA" id="ARBA00023136"/>
    </source>
</evidence>
<gene>
    <name evidence="8" type="primary">LOC100272362</name>
</gene>
<evidence type="ECO:0000313" key="8">
    <source>
        <dbReference type="EnsemblPlants" id="Zm00001eb379310_P002"/>
    </source>
</evidence>
<dbReference type="SUPFAM" id="SSF103481">
    <property type="entry name" value="Multidrug resistance efflux transporter EmrE"/>
    <property type="match status" value="2"/>
</dbReference>
<dbReference type="Gramene" id="Zm00001eb379310_T002">
    <property type="protein sequence ID" value="Zm00001eb379310_P002"/>
    <property type="gene ID" value="Zm00001eb379310"/>
</dbReference>
<dbReference type="InterPro" id="IPR037185">
    <property type="entry name" value="EmrE-like"/>
</dbReference>
<feature type="transmembrane region" description="Helical" evidence="6">
    <location>
        <begin position="314"/>
        <end position="335"/>
    </location>
</feature>
<comment type="similarity">
    <text evidence="2 6">Belongs to the drug/metabolite transporter (DMT) superfamily. Plant drug/metabolite exporter (P-DME) (TC 2.A.7.4) family.</text>
</comment>
<evidence type="ECO:0000256" key="4">
    <source>
        <dbReference type="ARBA" id="ARBA00022989"/>
    </source>
</evidence>
<comment type="subcellular location">
    <subcellularLocation>
        <location evidence="1 6">Membrane</location>
        <topology evidence="1 6">Multi-pass membrane protein</topology>
    </subcellularLocation>
</comment>
<feature type="transmembrane region" description="Helical" evidence="6">
    <location>
        <begin position="281"/>
        <end position="302"/>
    </location>
</feature>
<accession>A0A804QYP2</accession>